<feature type="region of interest" description="Disordered" evidence="1">
    <location>
        <begin position="1"/>
        <end position="42"/>
    </location>
</feature>
<protein>
    <recommendedName>
        <fullName evidence="2">Flagellar assembly protein FliH/Type III secretion system HrpE domain-containing protein</fullName>
    </recommendedName>
</protein>
<organism evidence="3 4">
    <name type="scientific">Rheinheimera muenzenbergensis</name>
    <dbReference type="NCBI Taxonomy" id="1193628"/>
    <lineage>
        <taxon>Bacteria</taxon>
        <taxon>Pseudomonadati</taxon>
        <taxon>Pseudomonadota</taxon>
        <taxon>Gammaproteobacteria</taxon>
        <taxon>Chromatiales</taxon>
        <taxon>Chromatiaceae</taxon>
        <taxon>Rheinheimera</taxon>
    </lineage>
</organism>
<gene>
    <name evidence="3" type="ORF">MN202_05415</name>
</gene>
<evidence type="ECO:0000313" key="4">
    <source>
        <dbReference type="Proteomes" id="UP001375382"/>
    </source>
</evidence>
<dbReference type="InterPro" id="IPR000563">
    <property type="entry name" value="Flag_FliH"/>
</dbReference>
<dbReference type="RefSeq" id="WP_335735075.1">
    <property type="nucleotide sequence ID" value="NZ_JALAAR010000003.1"/>
</dbReference>
<feature type="domain" description="Flagellar assembly protein FliH/Type III secretion system HrpE" evidence="2">
    <location>
        <begin position="74"/>
        <end position="174"/>
    </location>
</feature>
<feature type="compositionally biased region" description="Basic and acidic residues" evidence="1">
    <location>
        <begin position="26"/>
        <end position="35"/>
    </location>
</feature>
<reference evidence="3 4" key="1">
    <citation type="journal article" date="2023" name="Ecotoxicol. Environ. Saf.">
        <title>Mercury remediation potential of mercury-resistant strain Rheinheimera metallidurans sp. nov. isolated from a municipal waste dumping site.</title>
        <authorList>
            <person name="Yadav V."/>
            <person name="Manjhi A."/>
            <person name="Vadakedath N."/>
        </authorList>
    </citation>
    <scope>NUCLEOTIDE SEQUENCE [LARGE SCALE GENOMIC DNA]</scope>
    <source>
        <strain evidence="3 4">E-49</strain>
    </source>
</reference>
<name>A0ABU8C422_9GAMM</name>
<dbReference type="InterPro" id="IPR018035">
    <property type="entry name" value="Flagellar_FliH/T3SS_HrpE"/>
</dbReference>
<dbReference type="Proteomes" id="UP001375382">
    <property type="component" value="Unassembled WGS sequence"/>
</dbReference>
<evidence type="ECO:0000259" key="2">
    <source>
        <dbReference type="Pfam" id="PF02108"/>
    </source>
</evidence>
<feature type="compositionally biased region" description="Polar residues" evidence="1">
    <location>
        <begin position="13"/>
        <end position="24"/>
    </location>
</feature>
<evidence type="ECO:0000313" key="3">
    <source>
        <dbReference type="EMBL" id="MEH8016659.1"/>
    </source>
</evidence>
<sequence>MSQSYRFPGVSRELSQPDLQQQLRQAYERGVEEGKQQGLIQGRQQAEQQALEQAQQQLQQQQQQHLMQLKQQFSAQLQQLSQQLSTTQQVQQQHLTQQLSELIATLARSTLDAELTLCSSHLKRAIEHCLTLLQLEEQITAIHLAPADLALWQQLEIDLLGEVKLQADPQLQPGCAEFVGISQLHLLDFRQRLDAMLPQLEQLLLSNTDAAV</sequence>
<proteinExistence type="predicted"/>
<dbReference type="Pfam" id="PF02108">
    <property type="entry name" value="FliH"/>
    <property type="match status" value="1"/>
</dbReference>
<evidence type="ECO:0000256" key="1">
    <source>
        <dbReference type="SAM" id="MobiDB-lite"/>
    </source>
</evidence>
<dbReference type="EMBL" id="JALAAR010000003">
    <property type="protein sequence ID" value="MEH8016659.1"/>
    <property type="molecule type" value="Genomic_DNA"/>
</dbReference>
<keyword evidence="4" id="KW-1185">Reference proteome</keyword>
<accession>A0ABU8C422</accession>
<comment type="caution">
    <text evidence="3">The sequence shown here is derived from an EMBL/GenBank/DDBJ whole genome shotgun (WGS) entry which is preliminary data.</text>
</comment>
<dbReference type="PRINTS" id="PR01003">
    <property type="entry name" value="FLGFLIH"/>
</dbReference>